<keyword evidence="8" id="KW-1185">Reference proteome</keyword>
<name>A0ABR0ES19_ZASCE</name>
<feature type="region of interest" description="Disordered" evidence="5">
    <location>
        <begin position="53"/>
        <end position="103"/>
    </location>
</feature>
<dbReference type="PANTHER" id="PTHR46468:SF1">
    <property type="entry name" value="SENTRIN-SPECIFIC PROTEASE 8"/>
    <property type="match status" value="1"/>
</dbReference>
<keyword evidence="2" id="KW-0645">Protease</keyword>
<dbReference type="Gene3D" id="1.25.40.10">
    <property type="entry name" value="Tetratricopeptide repeat domain"/>
    <property type="match status" value="1"/>
</dbReference>
<reference evidence="7 8" key="1">
    <citation type="journal article" date="2023" name="G3 (Bethesda)">
        <title>A chromosome-level genome assembly of Zasmidium syzygii isolated from banana leaves.</title>
        <authorList>
            <person name="van Westerhoven A.C."/>
            <person name="Mehrabi R."/>
            <person name="Talebi R."/>
            <person name="Steentjes M.B.F."/>
            <person name="Corcolon B."/>
            <person name="Chong P.A."/>
            <person name="Kema G.H.J."/>
            <person name="Seidl M.F."/>
        </authorList>
    </citation>
    <scope>NUCLEOTIDE SEQUENCE [LARGE SCALE GENOMIC DNA]</scope>
    <source>
        <strain evidence="7 8">P124</strain>
    </source>
</reference>
<dbReference type="Pfam" id="PF02902">
    <property type="entry name" value="Peptidase_C48"/>
    <property type="match status" value="1"/>
</dbReference>
<feature type="compositionally biased region" description="Polar residues" evidence="5">
    <location>
        <begin position="53"/>
        <end position="65"/>
    </location>
</feature>
<keyword evidence="3" id="KW-0378">Hydrolase</keyword>
<evidence type="ECO:0000256" key="2">
    <source>
        <dbReference type="ARBA" id="ARBA00022670"/>
    </source>
</evidence>
<dbReference type="InterPro" id="IPR003653">
    <property type="entry name" value="Peptidase_C48_C"/>
</dbReference>
<protein>
    <recommendedName>
        <fullName evidence="6">Ubiquitin-like protease family profile domain-containing protein</fullName>
    </recommendedName>
</protein>
<comment type="caution">
    <text evidence="7">The sequence shown here is derived from an EMBL/GenBank/DDBJ whole genome shotgun (WGS) entry which is preliminary data.</text>
</comment>
<feature type="region of interest" description="Disordered" evidence="5">
    <location>
        <begin position="503"/>
        <end position="569"/>
    </location>
</feature>
<dbReference type="EMBL" id="JAXOVC010000003">
    <property type="protein sequence ID" value="KAK4504392.1"/>
    <property type="molecule type" value="Genomic_DNA"/>
</dbReference>
<feature type="region of interest" description="Disordered" evidence="5">
    <location>
        <begin position="321"/>
        <end position="450"/>
    </location>
</feature>
<evidence type="ECO:0000256" key="5">
    <source>
        <dbReference type="SAM" id="MobiDB-lite"/>
    </source>
</evidence>
<dbReference type="Proteomes" id="UP001305779">
    <property type="component" value="Unassembled WGS sequence"/>
</dbReference>
<evidence type="ECO:0000256" key="4">
    <source>
        <dbReference type="ARBA" id="ARBA00022807"/>
    </source>
</evidence>
<dbReference type="SUPFAM" id="SSF48452">
    <property type="entry name" value="TPR-like"/>
    <property type="match status" value="1"/>
</dbReference>
<keyword evidence="4" id="KW-0788">Thiol protease</keyword>
<dbReference type="SUPFAM" id="SSF54001">
    <property type="entry name" value="Cysteine proteinases"/>
    <property type="match status" value="1"/>
</dbReference>
<dbReference type="InterPro" id="IPR044613">
    <property type="entry name" value="Nep1/2-like"/>
</dbReference>
<feature type="compositionally biased region" description="Low complexity" evidence="5">
    <location>
        <begin position="558"/>
        <end position="569"/>
    </location>
</feature>
<gene>
    <name evidence="7" type="ORF">PRZ48_005308</name>
</gene>
<feature type="domain" description="Ubiquitin-like protease family profile" evidence="6">
    <location>
        <begin position="572"/>
        <end position="730"/>
    </location>
</feature>
<organism evidence="7 8">
    <name type="scientific">Zasmidium cellare</name>
    <name type="common">Wine cellar mold</name>
    <name type="synonym">Racodium cellare</name>
    <dbReference type="NCBI Taxonomy" id="395010"/>
    <lineage>
        <taxon>Eukaryota</taxon>
        <taxon>Fungi</taxon>
        <taxon>Dikarya</taxon>
        <taxon>Ascomycota</taxon>
        <taxon>Pezizomycotina</taxon>
        <taxon>Dothideomycetes</taxon>
        <taxon>Dothideomycetidae</taxon>
        <taxon>Mycosphaerellales</taxon>
        <taxon>Mycosphaerellaceae</taxon>
        <taxon>Zasmidium</taxon>
    </lineage>
</organism>
<feature type="region of interest" description="Disordered" evidence="5">
    <location>
        <begin position="1"/>
        <end position="32"/>
    </location>
</feature>
<dbReference type="InterPro" id="IPR038765">
    <property type="entry name" value="Papain-like_cys_pep_sf"/>
</dbReference>
<dbReference type="PROSITE" id="PS50600">
    <property type="entry name" value="ULP_PROTEASE"/>
    <property type="match status" value="1"/>
</dbReference>
<proteinExistence type="inferred from homology"/>
<sequence length="804" mass="88362">MESTPVSAPSPGHSKVDSVVSNGSGEGGYDKQRKIRQWIEDIDAIDNVTSRSSMAGTELNSVISSEDSRAGRMPDGLTLRGSDSDTTHPRITTTSGSILDEDEADSDDDFFVEAAQQALGKGKEAFGQSDYPGAAAYLTEALTMIKGLSSKQQASCDTWELRRMLGVCAFHVNGPLDAEAALLSVLDNAPKNAILNEQQRLQVSETAHLLAQTYIKLASLEKAYRYCEYALRGRRRVLGKNHHQSYESLALMARILQLQDNNLRAEFFIVMIPEGVRETYVKQYADLILPEVPPRIEEPRPIAPVISPVRSSFDKSLKVTMDEVAGPPPQVPERRRPRPVSNFSAQVSSVASDFGGTGTVSSISPPASPEIARRPVANLSPSDNTYLRPTLGQPRSISDQMVPTQQQPFQERPAYPRSPSDIPYRPQVSAVHENQKSNQAQTPPGLMPQPLRLQRPTIVSELPGDNSFIHVQAPPTPPSSLPSAEEKIFVPQVQSSPQLLHPAERDSISSGRPYTPSIYSQATAEAPPRSSMATTLDRSSSDSPHRRKSSHFLQIFRSNSSSTSENTASTKLSFSYNNVRLSRKDYDSIKSEALSDNAVDFWQEHLEHTMIKGNPKFTLLRPIRAQLLQDSSDPAALKAALPDLSTTMHIFVPLRSSSNHWSLLLVSPTDNLACHYDPYRGRNLKLASKVTHRISEHLATKPTFLDVPDTPEISTDKDSGIYVCVFMQHLITKLMETLVSQKIDATLQMKAIDVKATRKAMVKVVEGNMKAKEKVKTPSATSALNRAFAYPYVGSVKGGLETKG</sequence>
<feature type="compositionally biased region" description="Polar residues" evidence="5">
    <location>
        <begin position="341"/>
        <end position="351"/>
    </location>
</feature>
<evidence type="ECO:0000256" key="1">
    <source>
        <dbReference type="ARBA" id="ARBA00005234"/>
    </source>
</evidence>
<feature type="compositionally biased region" description="Polar residues" evidence="5">
    <location>
        <begin position="508"/>
        <end position="523"/>
    </location>
</feature>
<evidence type="ECO:0000259" key="6">
    <source>
        <dbReference type="PROSITE" id="PS50600"/>
    </source>
</evidence>
<dbReference type="PANTHER" id="PTHR46468">
    <property type="entry name" value="SENTRIN-SPECIFIC PROTEASE 8"/>
    <property type="match status" value="1"/>
</dbReference>
<accession>A0ABR0ES19</accession>
<dbReference type="InterPro" id="IPR011990">
    <property type="entry name" value="TPR-like_helical_dom_sf"/>
</dbReference>
<comment type="similarity">
    <text evidence="1">Belongs to the peptidase C48 family.</text>
</comment>
<evidence type="ECO:0000313" key="8">
    <source>
        <dbReference type="Proteomes" id="UP001305779"/>
    </source>
</evidence>
<dbReference type="Gene3D" id="3.40.395.10">
    <property type="entry name" value="Adenoviral Proteinase, Chain A"/>
    <property type="match status" value="1"/>
</dbReference>
<feature type="compositionally biased region" description="Polar residues" evidence="5">
    <location>
        <begin position="379"/>
        <end position="409"/>
    </location>
</feature>
<evidence type="ECO:0000313" key="7">
    <source>
        <dbReference type="EMBL" id="KAK4504392.1"/>
    </source>
</evidence>
<evidence type="ECO:0000256" key="3">
    <source>
        <dbReference type="ARBA" id="ARBA00022801"/>
    </source>
</evidence>